<evidence type="ECO:0000256" key="2">
    <source>
        <dbReference type="ARBA" id="ARBA00008130"/>
    </source>
</evidence>
<evidence type="ECO:0000313" key="8">
    <source>
        <dbReference type="Proteomes" id="UP000782610"/>
    </source>
</evidence>
<dbReference type="SUPFAM" id="SSF81321">
    <property type="entry name" value="Family A G protein-coupled receptor-like"/>
    <property type="match status" value="1"/>
</dbReference>
<evidence type="ECO:0000256" key="5">
    <source>
        <dbReference type="ARBA" id="ARBA00023136"/>
    </source>
</evidence>
<keyword evidence="4 6" id="KW-1133">Transmembrane helix</keyword>
<reference evidence="7" key="1">
    <citation type="submission" date="2020-07" db="EMBL/GenBank/DDBJ databases">
        <title>Huge and variable diversity of episymbiotic CPR bacteria and DPANN archaea in groundwater ecosystems.</title>
        <authorList>
            <person name="He C.Y."/>
            <person name="Keren R."/>
            <person name="Whittaker M."/>
            <person name="Farag I.F."/>
            <person name="Doudna J."/>
            <person name="Cate J.H.D."/>
            <person name="Banfield J.F."/>
        </authorList>
    </citation>
    <scope>NUCLEOTIDE SEQUENCE</scope>
    <source>
        <strain evidence="7">NC_groundwater_1586_Pr3_B-0.1um_66_15</strain>
    </source>
</reference>
<dbReference type="InterPro" id="IPR001425">
    <property type="entry name" value="Arc/bac/fun_rhodopsins"/>
</dbReference>
<dbReference type="Pfam" id="PF01036">
    <property type="entry name" value="Bac_rhodopsin"/>
    <property type="match status" value="1"/>
</dbReference>
<evidence type="ECO:0000256" key="3">
    <source>
        <dbReference type="ARBA" id="ARBA00022692"/>
    </source>
</evidence>
<feature type="transmembrane region" description="Helical" evidence="6">
    <location>
        <begin position="73"/>
        <end position="93"/>
    </location>
</feature>
<keyword evidence="3 6" id="KW-0812">Transmembrane</keyword>
<feature type="transmembrane region" description="Helical" evidence="6">
    <location>
        <begin position="100"/>
        <end position="120"/>
    </location>
</feature>
<evidence type="ECO:0000256" key="6">
    <source>
        <dbReference type="SAM" id="Phobius"/>
    </source>
</evidence>
<comment type="caution">
    <text evidence="7">The sequence shown here is derived from an EMBL/GenBank/DDBJ whole genome shotgun (WGS) entry which is preliminary data.</text>
</comment>
<dbReference type="AlphaFoldDB" id="A0A933L6J1"/>
<evidence type="ECO:0000256" key="4">
    <source>
        <dbReference type="ARBA" id="ARBA00022989"/>
    </source>
</evidence>
<keyword evidence="5 6" id="KW-0472">Membrane</keyword>
<dbReference type="Proteomes" id="UP000782610">
    <property type="component" value="Unassembled WGS sequence"/>
</dbReference>
<sequence>MSVLQTTDIAGGSYSLAFFAMLAASVLLLIATSWVSGRWKLSVTLSALTTIIAAVNYYEARGVWLATSQVPLIYHYVGWALTIPLEVIALYFFVRAIGPVSVALFWRLLVVAVVTILARFMGEAGFMHPTLGFLIGIAGWLYLLGEFYFGRLGESVAKSGNEPAQRGYFWLRLIVTIGWAIYPLGNFIASFAGGTDSGSLAIAYNLADLINRGAFGLVIVAVAINHTHPSGAKKGA</sequence>
<feature type="transmembrane region" description="Helical" evidence="6">
    <location>
        <begin position="169"/>
        <end position="189"/>
    </location>
</feature>
<dbReference type="Gene3D" id="1.20.1070.10">
    <property type="entry name" value="Rhodopsin 7-helix transmembrane proteins"/>
    <property type="match status" value="1"/>
</dbReference>
<evidence type="ECO:0000313" key="7">
    <source>
        <dbReference type="EMBL" id="MBI4924000.1"/>
    </source>
</evidence>
<evidence type="ECO:0000256" key="1">
    <source>
        <dbReference type="ARBA" id="ARBA00004141"/>
    </source>
</evidence>
<feature type="transmembrane region" description="Helical" evidence="6">
    <location>
        <begin position="12"/>
        <end position="34"/>
    </location>
</feature>
<name>A0A933L6J1_9HYPH</name>
<dbReference type="EMBL" id="JACRAF010000066">
    <property type="protein sequence ID" value="MBI4924000.1"/>
    <property type="molecule type" value="Genomic_DNA"/>
</dbReference>
<organism evidence="7 8">
    <name type="scientific">Devosia nanyangense</name>
    <dbReference type="NCBI Taxonomy" id="1228055"/>
    <lineage>
        <taxon>Bacteria</taxon>
        <taxon>Pseudomonadati</taxon>
        <taxon>Pseudomonadota</taxon>
        <taxon>Alphaproteobacteria</taxon>
        <taxon>Hyphomicrobiales</taxon>
        <taxon>Devosiaceae</taxon>
        <taxon>Devosia</taxon>
    </lineage>
</organism>
<gene>
    <name evidence="7" type="ORF">HY834_19880</name>
</gene>
<dbReference type="GO" id="GO:0016020">
    <property type="term" value="C:membrane"/>
    <property type="evidence" value="ECO:0007669"/>
    <property type="project" value="UniProtKB-SubCell"/>
</dbReference>
<proteinExistence type="inferred from homology"/>
<comment type="subcellular location">
    <subcellularLocation>
        <location evidence="1">Membrane</location>
        <topology evidence="1">Multi-pass membrane protein</topology>
    </subcellularLocation>
</comment>
<comment type="similarity">
    <text evidence="2">Belongs to the archaeal/bacterial/fungal opsin family.</text>
</comment>
<feature type="transmembrane region" description="Helical" evidence="6">
    <location>
        <begin position="201"/>
        <end position="224"/>
    </location>
</feature>
<dbReference type="SMART" id="SM01021">
    <property type="entry name" value="Bac_rhodopsin"/>
    <property type="match status" value="1"/>
</dbReference>
<accession>A0A933L6J1</accession>
<protein>
    <submittedName>
        <fullName evidence="7">Bacteriorhodopsin</fullName>
    </submittedName>
</protein>
<feature type="transmembrane region" description="Helical" evidence="6">
    <location>
        <begin position="126"/>
        <end position="149"/>
    </location>
</feature>